<sequence length="135" mass="15651">GCLIISPLTDKFSDFNSRFEFAHRLALISDDIYECTSGINPSNILEPLCEDVDTDPTCVYLEVWANNKDVQKALHVREGTVKTWQQNNAMLHYDLKKNDTIYYSYDIFSSIVYHKQLVDRNCHVLIINGDHDMNF</sequence>
<name>A0AAD5GJL1_AMBAR</name>
<evidence type="ECO:0000313" key="2">
    <source>
        <dbReference type="EMBL" id="KAI7743514.1"/>
    </source>
</evidence>
<dbReference type="SUPFAM" id="SSF53474">
    <property type="entry name" value="alpha/beta-Hydrolases"/>
    <property type="match status" value="1"/>
</dbReference>
<dbReference type="PANTHER" id="PTHR11802">
    <property type="entry name" value="SERINE PROTEASE FAMILY S10 SERINE CARBOXYPEPTIDASE"/>
    <property type="match status" value="1"/>
</dbReference>
<dbReference type="AlphaFoldDB" id="A0AAD5GJL1"/>
<dbReference type="PANTHER" id="PTHR11802:SF318">
    <property type="entry name" value="PEPTIDASE S10, SERINE CARBOXYPEPTIDASE, ALPHA_BETA HYDROLASE FOLD PROTEIN-RELATED"/>
    <property type="match status" value="1"/>
</dbReference>
<comment type="similarity">
    <text evidence="1">Belongs to the peptidase S10 family.</text>
</comment>
<dbReference type="GO" id="GO:0019748">
    <property type="term" value="P:secondary metabolic process"/>
    <property type="evidence" value="ECO:0007669"/>
    <property type="project" value="TreeGrafter"/>
</dbReference>
<feature type="non-terminal residue" evidence="2">
    <location>
        <position position="135"/>
    </location>
</feature>
<keyword evidence="3" id="KW-1185">Reference proteome</keyword>
<dbReference type="Proteomes" id="UP001206925">
    <property type="component" value="Unassembled WGS sequence"/>
</dbReference>
<dbReference type="InterPro" id="IPR029058">
    <property type="entry name" value="AB_hydrolase_fold"/>
</dbReference>
<proteinExistence type="inferred from homology"/>
<comment type="caution">
    <text evidence="2">The sequence shown here is derived from an EMBL/GenBank/DDBJ whole genome shotgun (WGS) entry which is preliminary data.</text>
</comment>
<dbReference type="GO" id="GO:0016747">
    <property type="term" value="F:acyltransferase activity, transferring groups other than amino-acyl groups"/>
    <property type="evidence" value="ECO:0007669"/>
    <property type="project" value="TreeGrafter"/>
</dbReference>
<organism evidence="2 3">
    <name type="scientific">Ambrosia artemisiifolia</name>
    <name type="common">Common ragweed</name>
    <dbReference type="NCBI Taxonomy" id="4212"/>
    <lineage>
        <taxon>Eukaryota</taxon>
        <taxon>Viridiplantae</taxon>
        <taxon>Streptophyta</taxon>
        <taxon>Embryophyta</taxon>
        <taxon>Tracheophyta</taxon>
        <taxon>Spermatophyta</taxon>
        <taxon>Magnoliopsida</taxon>
        <taxon>eudicotyledons</taxon>
        <taxon>Gunneridae</taxon>
        <taxon>Pentapetalae</taxon>
        <taxon>asterids</taxon>
        <taxon>campanulids</taxon>
        <taxon>Asterales</taxon>
        <taxon>Asteraceae</taxon>
        <taxon>Asteroideae</taxon>
        <taxon>Heliantheae alliance</taxon>
        <taxon>Heliantheae</taxon>
        <taxon>Ambrosia</taxon>
    </lineage>
</organism>
<evidence type="ECO:0000256" key="1">
    <source>
        <dbReference type="ARBA" id="ARBA00009431"/>
    </source>
</evidence>
<feature type="non-terminal residue" evidence="2">
    <location>
        <position position="1"/>
    </location>
</feature>
<dbReference type="InterPro" id="IPR001563">
    <property type="entry name" value="Peptidase_S10"/>
</dbReference>
<accession>A0AAD5GJL1</accession>
<reference evidence="2" key="1">
    <citation type="submission" date="2022-06" db="EMBL/GenBank/DDBJ databases">
        <title>Uncovering the hologenomic basis of an extraordinary plant invasion.</title>
        <authorList>
            <person name="Bieker V.C."/>
            <person name="Martin M.D."/>
            <person name="Gilbert T."/>
            <person name="Hodgins K."/>
            <person name="Battlay P."/>
            <person name="Petersen B."/>
            <person name="Wilson J."/>
        </authorList>
    </citation>
    <scope>NUCLEOTIDE SEQUENCE</scope>
    <source>
        <strain evidence="2">AA19_3_7</strain>
        <tissue evidence="2">Leaf</tissue>
    </source>
</reference>
<dbReference type="Pfam" id="PF00450">
    <property type="entry name" value="Peptidase_S10"/>
    <property type="match status" value="1"/>
</dbReference>
<dbReference type="EMBL" id="JAMZMK010007718">
    <property type="protein sequence ID" value="KAI7743514.1"/>
    <property type="molecule type" value="Genomic_DNA"/>
</dbReference>
<gene>
    <name evidence="2" type="ORF">M8C21_033294</name>
</gene>
<evidence type="ECO:0000313" key="3">
    <source>
        <dbReference type="Proteomes" id="UP001206925"/>
    </source>
</evidence>
<protein>
    <submittedName>
        <fullName evidence="2">Uncharacterized protein</fullName>
    </submittedName>
</protein>
<dbReference type="Gene3D" id="3.40.50.1820">
    <property type="entry name" value="alpha/beta hydrolase"/>
    <property type="match status" value="1"/>
</dbReference>
<dbReference type="GO" id="GO:0004185">
    <property type="term" value="F:serine-type carboxypeptidase activity"/>
    <property type="evidence" value="ECO:0007669"/>
    <property type="project" value="InterPro"/>
</dbReference>
<dbReference type="GO" id="GO:0006508">
    <property type="term" value="P:proteolysis"/>
    <property type="evidence" value="ECO:0007669"/>
    <property type="project" value="InterPro"/>
</dbReference>